<dbReference type="PROSITE" id="PS00178">
    <property type="entry name" value="AA_TRNA_LIGASE_I"/>
    <property type="match status" value="1"/>
</dbReference>
<evidence type="ECO:0000256" key="10">
    <source>
        <dbReference type="RuleBase" id="RU363035"/>
    </source>
</evidence>
<dbReference type="InterPro" id="IPR009080">
    <property type="entry name" value="tRNAsynth_Ia_anticodon-bd"/>
</dbReference>
<dbReference type="GO" id="GO:0004832">
    <property type="term" value="F:valine-tRNA ligase activity"/>
    <property type="evidence" value="ECO:0007669"/>
    <property type="project" value="UniProtKB-EC"/>
</dbReference>
<evidence type="ECO:0000256" key="2">
    <source>
        <dbReference type="ARBA" id="ARBA00013169"/>
    </source>
</evidence>
<dbReference type="GO" id="GO:0002161">
    <property type="term" value="F:aminoacyl-tRNA deacylase activity"/>
    <property type="evidence" value="ECO:0007669"/>
    <property type="project" value="InterPro"/>
</dbReference>
<dbReference type="InterPro" id="IPR001412">
    <property type="entry name" value="aa-tRNA-synth_I_CS"/>
</dbReference>
<keyword evidence="5 10" id="KW-0067">ATP-binding</keyword>
<dbReference type="SUPFAM" id="SSF52374">
    <property type="entry name" value="Nucleotidylyl transferase"/>
    <property type="match status" value="1"/>
</dbReference>
<dbReference type="InterPro" id="IPR002300">
    <property type="entry name" value="aa-tRNA-synth_Ia"/>
</dbReference>
<evidence type="ECO:0000313" key="13">
    <source>
        <dbReference type="EnsemblMetazoa" id="ADIR007355-PA"/>
    </source>
</evidence>
<evidence type="ECO:0000256" key="9">
    <source>
        <dbReference type="ARBA" id="ARBA00047552"/>
    </source>
</evidence>
<dbReference type="InterPro" id="IPR002303">
    <property type="entry name" value="Valyl-tRNA_ligase"/>
</dbReference>
<dbReference type="AlphaFoldDB" id="A0A182NI82"/>
<keyword evidence="6 10" id="KW-0648">Protein biosynthesis</keyword>
<dbReference type="PANTHER" id="PTHR11946:SF109">
    <property type="entry name" value="VALINE--TRNA LIGASE"/>
    <property type="match status" value="1"/>
</dbReference>
<protein>
    <recommendedName>
        <fullName evidence="2">valine--tRNA ligase</fullName>
        <ecNumber evidence="2">6.1.1.9</ecNumber>
    </recommendedName>
    <alternativeName>
        <fullName evidence="8">Valyl-tRNA synthetase</fullName>
    </alternativeName>
</protein>
<dbReference type="PANTHER" id="PTHR11946">
    <property type="entry name" value="VALYL-TRNA SYNTHETASES"/>
    <property type="match status" value="1"/>
</dbReference>
<accession>A0A182NI82</accession>
<dbReference type="Pfam" id="PF00133">
    <property type="entry name" value="tRNA-synt_1"/>
    <property type="match status" value="1"/>
</dbReference>
<dbReference type="FunFam" id="3.40.50.620:FF:000020">
    <property type="entry name" value="Valine--tRNA ligase, mitochondrial"/>
    <property type="match status" value="1"/>
</dbReference>
<sequence>IAPAYKPTIVESDCLSGGVPQLPSQFTHQQSSAPVAPFNLLLPPPNVTGDLHLGHALTCTIQDALVRRAQQTGRRAIWIPGMDHAGIATQVVVEKRLFKERNLTRHSLGRERFLEEVIRWKVEKEEGIRLALKKLGCSMDWNREYFTMDQQQSVAVKEAFVQLFDKGLVYRDRSLVNWCCTLESAISDVEVENVEIAGPTELAVPGYDRNVTFGRLVDIAYKVQGSTEEIVVSTTRPETFLGDVAIAVHPDDGRYSHLRNKSTFLWHPVRKEEIPLIFDSAVDRTFGTGAVKITPAHDRFDFEVARRHQLATIEVIDERGIVQEHFGPFTGLKRYEAREALLDYLARLSLVRGVRSHTMLLPLCSRTKDVVELLLRPQWFIRCAEMARRAVQAVQEGKLELTPKSFEREWFRWLENCHDWCISRQLWWGHRIPAYRVQYGSRGEQWIAARSVNEARKRFNALQPTVPMDSVSIEQDHDVLDTWFSSGLLPFSATGWPKQTSPDHYPLQLMETGHDILFFWVARMVMLGQELTGELPFGKILLHGIICDEFGRKMSKSLGNVIKPDHVVHGRSLEQLQAEAEESHRQGVLSKQELEKSIAGQRKMFSNGIPECGIDALRFTLCSSNVKNHFIHFNVQEAHTNKLFFNKIWQATRYTLGCVERFGVNGEEMMVDRLPMMDRWILSRLGNTVKQCQEAFEGYNFHLATAALKTFFYSNFCDVYLETTKSNMKPDNASVAAMHCAVLKHCLTVGLHQMEPFTPYLARELLVHLSSPVSSAPNDRWIDSVLEESVDRLLHICQHVRQSKNEYNPPIVRKHNPIVHIYAKKDELARLLQTQQDTIQQLTLCNGVVLHRDEAAFSSTQFVVKCAPSHDCLIGVVAESVDVSAHPAAGSKKMLAKLDAEIEKLLKTIGNEGYRKSASENVQKRHQERHQPVKLGLPLIVGRHQTAALVIVQYLRKVAAELAGVFVLLLGEGEQVDQRVVVVWIAVQTFAQHLLRVVILLLTDVADSLTVQQQQRGRKFVAQILEDEECVLQFLPTLKRTKLFIELKVQGVHS</sequence>
<dbReference type="PRINTS" id="PR00986">
    <property type="entry name" value="TRNASYNTHVAL"/>
</dbReference>
<reference evidence="13" key="2">
    <citation type="submission" date="2020-05" db="UniProtKB">
        <authorList>
            <consortium name="EnsemblMetazoa"/>
        </authorList>
    </citation>
    <scope>IDENTIFICATION</scope>
    <source>
        <strain evidence="13">WRAIR2</strain>
    </source>
</reference>
<feature type="domain" description="Aminoacyl-tRNA synthetase class Ia" evidence="11">
    <location>
        <begin position="30"/>
        <end position="627"/>
    </location>
</feature>
<dbReference type="EC" id="6.1.1.9" evidence="2"/>
<dbReference type="STRING" id="7168.A0A182NI82"/>
<dbReference type="InterPro" id="IPR009008">
    <property type="entry name" value="Val/Leu/Ile-tRNA-synth_edit"/>
</dbReference>
<feature type="domain" description="Methionyl/Valyl/Leucyl/Isoleucyl-tRNA synthetase anticodon-binding" evidence="12">
    <location>
        <begin position="678"/>
        <end position="808"/>
    </location>
</feature>
<dbReference type="InterPro" id="IPR033705">
    <property type="entry name" value="Anticodon_Ia_Val"/>
</dbReference>
<dbReference type="GO" id="GO:0005524">
    <property type="term" value="F:ATP binding"/>
    <property type="evidence" value="ECO:0007669"/>
    <property type="project" value="UniProtKB-KW"/>
</dbReference>
<dbReference type="Gene3D" id="3.90.740.10">
    <property type="entry name" value="Valyl/Leucyl/Isoleucyl-tRNA synthetase, editing domain"/>
    <property type="match status" value="1"/>
</dbReference>
<dbReference type="NCBIfam" id="NF004349">
    <property type="entry name" value="PRK05729.1"/>
    <property type="match status" value="1"/>
</dbReference>
<reference evidence="14" key="1">
    <citation type="submission" date="2013-03" db="EMBL/GenBank/DDBJ databases">
        <title>The Genome Sequence of Anopheles dirus WRAIR2.</title>
        <authorList>
            <consortium name="The Broad Institute Genomics Platform"/>
            <person name="Neafsey D.E."/>
            <person name="Walton C."/>
            <person name="Walker B."/>
            <person name="Young S.K."/>
            <person name="Zeng Q."/>
            <person name="Gargeya S."/>
            <person name="Fitzgerald M."/>
            <person name="Haas B."/>
            <person name="Abouelleil A."/>
            <person name="Allen A.W."/>
            <person name="Alvarado L."/>
            <person name="Arachchi H.M."/>
            <person name="Berlin A.M."/>
            <person name="Chapman S.B."/>
            <person name="Gainer-Dewar J."/>
            <person name="Goldberg J."/>
            <person name="Griggs A."/>
            <person name="Gujja S."/>
            <person name="Hansen M."/>
            <person name="Howarth C."/>
            <person name="Imamovic A."/>
            <person name="Ireland A."/>
            <person name="Larimer J."/>
            <person name="McCowan C."/>
            <person name="Murphy C."/>
            <person name="Pearson M."/>
            <person name="Poon T.W."/>
            <person name="Priest M."/>
            <person name="Roberts A."/>
            <person name="Saif S."/>
            <person name="Shea T."/>
            <person name="Sisk P."/>
            <person name="Sykes S."/>
            <person name="Wortman J."/>
            <person name="Nusbaum C."/>
            <person name="Birren B."/>
        </authorList>
    </citation>
    <scope>NUCLEOTIDE SEQUENCE [LARGE SCALE GENOMIC DNA]</scope>
    <source>
        <strain evidence="14">WRAIR2</strain>
    </source>
</reference>
<dbReference type="SUPFAM" id="SSF50677">
    <property type="entry name" value="ValRS/IleRS/LeuRS editing domain"/>
    <property type="match status" value="1"/>
</dbReference>
<evidence type="ECO:0000259" key="11">
    <source>
        <dbReference type="Pfam" id="PF00133"/>
    </source>
</evidence>
<name>A0A182NI82_9DIPT</name>
<keyword evidence="4 10" id="KW-0547">Nucleotide-binding</keyword>
<dbReference type="FunFam" id="3.90.740.10:FF:000005">
    <property type="entry name" value="Valine--tRNA ligase, mitochondrial"/>
    <property type="match status" value="1"/>
</dbReference>
<dbReference type="CDD" id="cd00817">
    <property type="entry name" value="ValRS_core"/>
    <property type="match status" value="1"/>
</dbReference>
<keyword evidence="14" id="KW-1185">Reference proteome</keyword>
<evidence type="ECO:0000256" key="4">
    <source>
        <dbReference type="ARBA" id="ARBA00022741"/>
    </source>
</evidence>
<evidence type="ECO:0000256" key="7">
    <source>
        <dbReference type="ARBA" id="ARBA00023146"/>
    </source>
</evidence>
<dbReference type="GO" id="GO:0006438">
    <property type="term" value="P:valyl-tRNA aminoacylation"/>
    <property type="evidence" value="ECO:0007669"/>
    <property type="project" value="InterPro"/>
</dbReference>
<dbReference type="EnsemblMetazoa" id="ADIR007355-RA">
    <property type="protein sequence ID" value="ADIR007355-PA"/>
    <property type="gene ID" value="ADIR007355"/>
</dbReference>
<evidence type="ECO:0000256" key="1">
    <source>
        <dbReference type="ARBA" id="ARBA00005594"/>
    </source>
</evidence>
<dbReference type="Pfam" id="PF08264">
    <property type="entry name" value="Anticodon_1"/>
    <property type="match status" value="1"/>
</dbReference>
<dbReference type="InterPro" id="IPR013155">
    <property type="entry name" value="M/V/L/I-tRNA-synth_anticd-bd"/>
</dbReference>
<evidence type="ECO:0000256" key="5">
    <source>
        <dbReference type="ARBA" id="ARBA00022840"/>
    </source>
</evidence>
<keyword evidence="3 10" id="KW-0436">Ligase</keyword>
<proteinExistence type="inferred from homology"/>
<dbReference type="VEuPathDB" id="VectorBase:ADIR007355"/>
<dbReference type="InterPro" id="IPR014729">
    <property type="entry name" value="Rossmann-like_a/b/a_fold"/>
</dbReference>
<dbReference type="Gene3D" id="3.40.50.620">
    <property type="entry name" value="HUPs"/>
    <property type="match status" value="2"/>
</dbReference>
<organism evidence="13 14">
    <name type="scientific">Anopheles dirus</name>
    <dbReference type="NCBI Taxonomy" id="7168"/>
    <lineage>
        <taxon>Eukaryota</taxon>
        <taxon>Metazoa</taxon>
        <taxon>Ecdysozoa</taxon>
        <taxon>Arthropoda</taxon>
        <taxon>Hexapoda</taxon>
        <taxon>Insecta</taxon>
        <taxon>Pterygota</taxon>
        <taxon>Neoptera</taxon>
        <taxon>Endopterygota</taxon>
        <taxon>Diptera</taxon>
        <taxon>Nematocera</taxon>
        <taxon>Culicoidea</taxon>
        <taxon>Culicidae</taxon>
        <taxon>Anophelinae</taxon>
        <taxon>Anopheles</taxon>
    </lineage>
</organism>
<evidence type="ECO:0000256" key="3">
    <source>
        <dbReference type="ARBA" id="ARBA00022598"/>
    </source>
</evidence>
<comment type="catalytic activity">
    <reaction evidence="9">
        <text>tRNA(Val) + L-valine + ATP = L-valyl-tRNA(Val) + AMP + diphosphate</text>
        <dbReference type="Rhea" id="RHEA:10704"/>
        <dbReference type="Rhea" id="RHEA-COMP:9672"/>
        <dbReference type="Rhea" id="RHEA-COMP:9708"/>
        <dbReference type="ChEBI" id="CHEBI:30616"/>
        <dbReference type="ChEBI" id="CHEBI:33019"/>
        <dbReference type="ChEBI" id="CHEBI:57762"/>
        <dbReference type="ChEBI" id="CHEBI:78442"/>
        <dbReference type="ChEBI" id="CHEBI:78537"/>
        <dbReference type="ChEBI" id="CHEBI:456215"/>
        <dbReference type="EC" id="6.1.1.9"/>
    </reaction>
</comment>
<dbReference type="NCBIfam" id="TIGR00422">
    <property type="entry name" value="valS"/>
    <property type="match status" value="1"/>
</dbReference>
<dbReference type="SUPFAM" id="SSF47323">
    <property type="entry name" value="Anticodon-binding domain of a subclass of class I aminoacyl-tRNA synthetases"/>
    <property type="match status" value="1"/>
</dbReference>
<evidence type="ECO:0000259" key="12">
    <source>
        <dbReference type="Pfam" id="PF08264"/>
    </source>
</evidence>
<evidence type="ECO:0000256" key="6">
    <source>
        <dbReference type="ARBA" id="ARBA00022917"/>
    </source>
</evidence>
<keyword evidence="7 10" id="KW-0030">Aminoacyl-tRNA synthetase</keyword>
<evidence type="ECO:0000313" key="14">
    <source>
        <dbReference type="Proteomes" id="UP000075884"/>
    </source>
</evidence>
<comment type="similarity">
    <text evidence="1 10">Belongs to the class-I aminoacyl-tRNA synthetase family.</text>
</comment>
<dbReference type="GO" id="GO:0005829">
    <property type="term" value="C:cytosol"/>
    <property type="evidence" value="ECO:0007669"/>
    <property type="project" value="TreeGrafter"/>
</dbReference>
<evidence type="ECO:0000256" key="8">
    <source>
        <dbReference type="ARBA" id="ARBA00029936"/>
    </source>
</evidence>
<dbReference type="Gene3D" id="1.10.730.10">
    <property type="entry name" value="Isoleucyl-tRNA Synthetase, Domain 1"/>
    <property type="match status" value="1"/>
</dbReference>
<dbReference type="CDD" id="cd07962">
    <property type="entry name" value="Anticodon_Ia_Val"/>
    <property type="match status" value="1"/>
</dbReference>
<dbReference type="Proteomes" id="UP000075884">
    <property type="component" value="Unassembled WGS sequence"/>
</dbReference>